<sequence>MSEEKKITIEIKIPAEMGELGEKEKMDVLAELQGSRIRDIFLDKSVGAKGMKGKVEMDIEWHKS</sequence>
<dbReference type="KEGG" id="cpb:Cphamn1_0892"/>
<accession>B3EPF9</accession>
<evidence type="ECO:0000313" key="1">
    <source>
        <dbReference type="EMBL" id="ACE03837.1"/>
    </source>
</evidence>
<organism evidence="1">
    <name type="scientific">Chlorobium phaeobacteroides (strain BS1)</name>
    <dbReference type="NCBI Taxonomy" id="331678"/>
    <lineage>
        <taxon>Bacteria</taxon>
        <taxon>Pseudomonadati</taxon>
        <taxon>Chlorobiota</taxon>
        <taxon>Chlorobiia</taxon>
        <taxon>Chlorobiales</taxon>
        <taxon>Chlorobiaceae</taxon>
        <taxon>Chlorobium/Pelodictyon group</taxon>
        <taxon>Chlorobium</taxon>
    </lineage>
</organism>
<proteinExistence type="predicted"/>
<name>B3EPF9_CHLPB</name>
<dbReference type="AlphaFoldDB" id="B3EPF9"/>
<dbReference type="HOGENOM" id="CLU_2859536_0_0_10"/>
<dbReference type="EMBL" id="CP001101">
    <property type="protein sequence ID" value="ACE03837.1"/>
    <property type="molecule type" value="Genomic_DNA"/>
</dbReference>
<reference evidence="1" key="1">
    <citation type="submission" date="2008-06" db="EMBL/GenBank/DDBJ databases">
        <title>Complete sequence of Chlorobium phaeobacteroides BS1.</title>
        <authorList>
            <consortium name="US DOE Joint Genome Institute"/>
            <person name="Lucas S."/>
            <person name="Copeland A."/>
            <person name="Lapidus A."/>
            <person name="Glavina del Rio T."/>
            <person name="Dalin E."/>
            <person name="Tice H."/>
            <person name="Bruce D."/>
            <person name="Goodwin L."/>
            <person name="Pitluck S."/>
            <person name="Schmutz J."/>
            <person name="Larimer F."/>
            <person name="Land M."/>
            <person name="Hauser L."/>
            <person name="Kyrpides N."/>
            <person name="Ovchinnikova G."/>
            <person name="Li T."/>
            <person name="Liu Z."/>
            <person name="Zhao F."/>
            <person name="Overmann J."/>
            <person name="Bryant D.A."/>
            <person name="Richardson P."/>
        </authorList>
    </citation>
    <scope>NUCLEOTIDE SEQUENCE [LARGE SCALE GENOMIC DNA]</scope>
    <source>
        <strain evidence="1">BS1</strain>
    </source>
</reference>
<gene>
    <name evidence="1" type="ordered locus">Cphamn1_0892</name>
</gene>
<dbReference type="STRING" id="331678.Cphamn1_0892"/>
<protein>
    <submittedName>
        <fullName evidence="1">Uncharacterized protein</fullName>
    </submittedName>
</protein>